<accession>A0A2P5BZ15</accession>
<dbReference type="Proteomes" id="UP000237000">
    <property type="component" value="Unassembled WGS sequence"/>
</dbReference>
<proteinExistence type="predicted"/>
<organism evidence="2 3">
    <name type="scientific">Trema orientale</name>
    <name type="common">Charcoal tree</name>
    <name type="synonym">Celtis orientalis</name>
    <dbReference type="NCBI Taxonomy" id="63057"/>
    <lineage>
        <taxon>Eukaryota</taxon>
        <taxon>Viridiplantae</taxon>
        <taxon>Streptophyta</taxon>
        <taxon>Embryophyta</taxon>
        <taxon>Tracheophyta</taxon>
        <taxon>Spermatophyta</taxon>
        <taxon>Magnoliopsida</taxon>
        <taxon>eudicotyledons</taxon>
        <taxon>Gunneridae</taxon>
        <taxon>Pentapetalae</taxon>
        <taxon>rosids</taxon>
        <taxon>fabids</taxon>
        <taxon>Rosales</taxon>
        <taxon>Cannabaceae</taxon>
        <taxon>Trema</taxon>
    </lineage>
</organism>
<evidence type="ECO:0000313" key="3">
    <source>
        <dbReference type="Proteomes" id="UP000237000"/>
    </source>
</evidence>
<dbReference type="InParanoid" id="A0A2P5BZ15"/>
<dbReference type="EMBL" id="JXTC01000437">
    <property type="protein sequence ID" value="PON54011.1"/>
    <property type="molecule type" value="Genomic_DNA"/>
</dbReference>
<dbReference type="AlphaFoldDB" id="A0A2P5BZ15"/>
<feature type="transmembrane region" description="Helical" evidence="1">
    <location>
        <begin position="75"/>
        <end position="93"/>
    </location>
</feature>
<comment type="caution">
    <text evidence="2">The sequence shown here is derived from an EMBL/GenBank/DDBJ whole genome shotgun (WGS) entry which is preliminary data.</text>
</comment>
<keyword evidence="3" id="KW-1185">Reference proteome</keyword>
<name>A0A2P5BZ15_TREOI</name>
<reference evidence="3" key="1">
    <citation type="submission" date="2016-06" db="EMBL/GenBank/DDBJ databases">
        <title>Parallel loss of symbiosis genes in relatives of nitrogen-fixing non-legume Parasponia.</title>
        <authorList>
            <person name="Van Velzen R."/>
            <person name="Holmer R."/>
            <person name="Bu F."/>
            <person name="Rutten L."/>
            <person name="Van Zeijl A."/>
            <person name="Liu W."/>
            <person name="Santuari L."/>
            <person name="Cao Q."/>
            <person name="Sharma T."/>
            <person name="Shen D."/>
            <person name="Roswanjaya Y."/>
            <person name="Wardhani T."/>
            <person name="Kalhor M.S."/>
            <person name="Jansen J."/>
            <person name="Van den Hoogen J."/>
            <person name="Gungor B."/>
            <person name="Hartog M."/>
            <person name="Hontelez J."/>
            <person name="Verver J."/>
            <person name="Yang W.-C."/>
            <person name="Schijlen E."/>
            <person name="Repin R."/>
            <person name="Schilthuizen M."/>
            <person name="Schranz E."/>
            <person name="Heidstra R."/>
            <person name="Miyata K."/>
            <person name="Fedorova E."/>
            <person name="Kohlen W."/>
            <person name="Bisseling T."/>
            <person name="Smit S."/>
            <person name="Geurts R."/>
        </authorList>
    </citation>
    <scope>NUCLEOTIDE SEQUENCE [LARGE SCALE GENOMIC DNA]</scope>
    <source>
        <strain evidence="3">cv. RG33-2</strain>
    </source>
</reference>
<keyword evidence="1" id="KW-0472">Membrane</keyword>
<keyword evidence="1" id="KW-1133">Transmembrane helix</keyword>
<evidence type="ECO:0000313" key="2">
    <source>
        <dbReference type="EMBL" id="PON54011.1"/>
    </source>
</evidence>
<evidence type="ECO:0000256" key="1">
    <source>
        <dbReference type="SAM" id="Phobius"/>
    </source>
</evidence>
<sequence length="253" mass="28283">MELLASDGSTLSYTFSMCMYFSALWYFHVPRRLIIKPIETIRLIPHASYLLPELVSRESGNQTPTSHTPGSARPLMVLVLAVIATIFAIPTTYNSTDSFEHTTYRSHIPGSLIDLSVYSRRLVSSVQSRALELAKLESSELAWRSGPDLEHGQDCSHGCSNLVQGFLVLHLPGLQISDLITSRLVNMHFPGRRWTSSYRVPMVSLLSTCSGRLLVIVVASDFVEKSPVCLAYDLEGTVVGLFWLLMNNITYWK</sequence>
<keyword evidence="1" id="KW-0812">Transmembrane</keyword>
<protein>
    <recommendedName>
        <fullName evidence="4">Transmembrane protein</fullName>
    </recommendedName>
</protein>
<evidence type="ECO:0008006" key="4">
    <source>
        <dbReference type="Google" id="ProtNLM"/>
    </source>
</evidence>
<gene>
    <name evidence="2" type="ORF">TorRG33x02_303740</name>
</gene>
<feature type="transmembrane region" description="Helical" evidence="1">
    <location>
        <begin position="12"/>
        <end position="29"/>
    </location>
</feature>